<dbReference type="Pfam" id="PF12833">
    <property type="entry name" value="HTH_18"/>
    <property type="match status" value="1"/>
</dbReference>
<keyword evidence="3" id="KW-0804">Transcription</keyword>
<sequence>MNPDLAITYCRMIAKTLGLDHAGLEMLVRGTGIDVETLLHSDGFIDWPGIRQLITNAHQLTDQPDIALQTGLRALPAMHGPMGMAAMASPTLRNAMQLFARFNNTRTRIFNTVMEETPEVITLRMVFAYPQSPTIQFLTESAMASAYACHVVLRGKPIDGGSAYFNYPPPLWADRYPQVFPGTRIVFDAPDTAMSLPASYGDEPLPSHDRDLLWVAIQQCEIRQEALRKQGTVSDRVLSLMHQKPGKANLDSIADQLHMSPRTLIRKLKQEDTRFQQLLDQTLSRRAAQLLSLPHYTVAAVAEDLGYTDVASFRRAFQRWFGTSPGRFRQE</sequence>
<dbReference type="Proteomes" id="UP000029443">
    <property type="component" value="Unassembled WGS sequence"/>
</dbReference>
<proteinExistence type="predicted"/>
<dbReference type="PRINTS" id="PR00032">
    <property type="entry name" value="HTHARAC"/>
</dbReference>
<dbReference type="InterPro" id="IPR032687">
    <property type="entry name" value="AraC-type_N"/>
</dbReference>
<dbReference type="SUPFAM" id="SSF46689">
    <property type="entry name" value="Homeodomain-like"/>
    <property type="match status" value="1"/>
</dbReference>
<feature type="domain" description="HTH araC/xylS-type" evidence="4">
    <location>
        <begin position="235"/>
        <end position="331"/>
    </location>
</feature>
<dbReference type="RefSeq" id="WP_035249477.1">
    <property type="nucleotide sequence ID" value="NZ_ARXU01000012.1"/>
</dbReference>
<dbReference type="PANTHER" id="PTHR47894">
    <property type="entry name" value="HTH-TYPE TRANSCRIPTIONAL REGULATOR GADX"/>
    <property type="match status" value="1"/>
</dbReference>
<gene>
    <name evidence="5" type="ORF">T9A_02722</name>
</gene>
<dbReference type="PANTHER" id="PTHR47894:SF1">
    <property type="entry name" value="HTH-TYPE TRANSCRIPTIONAL REGULATOR VQSM"/>
    <property type="match status" value="1"/>
</dbReference>
<evidence type="ECO:0000256" key="2">
    <source>
        <dbReference type="ARBA" id="ARBA00023125"/>
    </source>
</evidence>
<keyword evidence="1" id="KW-0805">Transcription regulation</keyword>
<accession>A0ABR4WA88</accession>
<organism evidence="5 6">
    <name type="scientific">Alcanivorax jadensis T9</name>
    <dbReference type="NCBI Taxonomy" id="1177181"/>
    <lineage>
        <taxon>Bacteria</taxon>
        <taxon>Pseudomonadati</taxon>
        <taxon>Pseudomonadota</taxon>
        <taxon>Gammaproteobacteria</taxon>
        <taxon>Oceanospirillales</taxon>
        <taxon>Alcanivoracaceae</taxon>
        <taxon>Alcanivorax</taxon>
    </lineage>
</organism>
<dbReference type="InterPro" id="IPR020449">
    <property type="entry name" value="Tscrpt_reg_AraC-type_HTH"/>
</dbReference>
<evidence type="ECO:0000256" key="1">
    <source>
        <dbReference type="ARBA" id="ARBA00023015"/>
    </source>
</evidence>
<evidence type="ECO:0000313" key="6">
    <source>
        <dbReference type="Proteomes" id="UP000029443"/>
    </source>
</evidence>
<protein>
    <submittedName>
        <fullName evidence="5">AraC family transcriptional regulator</fullName>
    </submittedName>
</protein>
<comment type="caution">
    <text evidence="5">The sequence shown here is derived from an EMBL/GenBank/DDBJ whole genome shotgun (WGS) entry which is preliminary data.</text>
</comment>
<evidence type="ECO:0000259" key="4">
    <source>
        <dbReference type="PROSITE" id="PS01124"/>
    </source>
</evidence>
<dbReference type="Gene3D" id="1.10.10.60">
    <property type="entry name" value="Homeodomain-like"/>
    <property type="match status" value="1"/>
</dbReference>
<dbReference type="InterPro" id="IPR009057">
    <property type="entry name" value="Homeodomain-like_sf"/>
</dbReference>
<keyword evidence="6" id="KW-1185">Reference proteome</keyword>
<evidence type="ECO:0000313" key="5">
    <source>
        <dbReference type="EMBL" id="KGD60329.1"/>
    </source>
</evidence>
<name>A0ABR4WA88_9GAMM</name>
<dbReference type="InterPro" id="IPR018060">
    <property type="entry name" value="HTH_AraC"/>
</dbReference>
<reference evidence="5 6" key="1">
    <citation type="submission" date="2012-09" db="EMBL/GenBank/DDBJ databases">
        <title>Genome Sequence of alkane-degrading Bacterium Alcanivorax jadensis T9.</title>
        <authorList>
            <person name="Lai Q."/>
            <person name="Shao Z."/>
        </authorList>
    </citation>
    <scope>NUCLEOTIDE SEQUENCE [LARGE SCALE GENOMIC DNA]</scope>
    <source>
        <strain evidence="5 6">T9</strain>
    </source>
</reference>
<dbReference type="EMBL" id="ARXU01000012">
    <property type="protein sequence ID" value="KGD60329.1"/>
    <property type="molecule type" value="Genomic_DNA"/>
</dbReference>
<dbReference type="PROSITE" id="PS01124">
    <property type="entry name" value="HTH_ARAC_FAMILY_2"/>
    <property type="match status" value="1"/>
</dbReference>
<dbReference type="Pfam" id="PF12625">
    <property type="entry name" value="Arabinose_bd"/>
    <property type="match status" value="1"/>
</dbReference>
<evidence type="ECO:0000256" key="3">
    <source>
        <dbReference type="ARBA" id="ARBA00023163"/>
    </source>
</evidence>
<keyword evidence="2" id="KW-0238">DNA-binding</keyword>
<dbReference type="SMART" id="SM00342">
    <property type="entry name" value="HTH_ARAC"/>
    <property type="match status" value="1"/>
</dbReference>